<dbReference type="RefSeq" id="WP_324181454.1">
    <property type="nucleotide sequence ID" value="NZ_BAABAW010000014.1"/>
</dbReference>
<reference evidence="1 2" key="1">
    <citation type="journal article" date="2013" name="Int. J. Syst. Evol. Microbiol.">
        <title>Aquimarina gracilis sp. nov., isolated from the gut microflora of a mussel, Mytilus coruscus, and emended description of Aquimarina spongiae.</title>
        <authorList>
            <person name="Park S.C."/>
            <person name="Choe H.N."/>
            <person name="Baik K.S."/>
            <person name="Seong C.N."/>
        </authorList>
    </citation>
    <scope>NUCLEOTIDE SEQUENCE [LARGE SCALE GENOMIC DNA]</scope>
    <source>
        <strain evidence="1 2">PSC32</strain>
    </source>
</reference>
<dbReference type="Proteomes" id="UP001327027">
    <property type="component" value="Unassembled WGS sequence"/>
</dbReference>
<comment type="caution">
    <text evidence="1">The sequence shown here is derived from an EMBL/GenBank/DDBJ whole genome shotgun (WGS) entry which is preliminary data.</text>
</comment>
<proteinExistence type="predicted"/>
<organism evidence="1 2">
    <name type="scientific">Aquimarina gracilis</name>
    <dbReference type="NCBI Taxonomy" id="874422"/>
    <lineage>
        <taxon>Bacteria</taxon>
        <taxon>Pseudomonadati</taxon>
        <taxon>Bacteroidota</taxon>
        <taxon>Flavobacteriia</taxon>
        <taxon>Flavobacteriales</taxon>
        <taxon>Flavobacteriaceae</taxon>
        <taxon>Aquimarina</taxon>
    </lineage>
</organism>
<gene>
    <name evidence="1" type="ORF">U6A24_18275</name>
</gene>
<evidence type="ECO:0000313" key="1">
    <source>
        <dbReference type="EMBL" id="MEB3347428.1"/>
    </source>
</evidence>
<dbReference type="EMBL" id="JAYKLX010000009">
    <property type="protein sequence ID" value="MEB3347428.1"/>
    <property type="molecule type" value="Genomic_DNA"/>
</dbReference>
<sequence>MIYRKIRGHKRRWGQIDNWITRESVLDVEYLKQNLYWYSDIAVHPWCDISLTRSQFPEPKGQTKKRILQGLENVYDNWKMELEKLSQPYYLKVWIYEPRFSKSQVVCAIDERIEHYKNVFNQSNFKSEESDLLNKLNPGFKWQSFLDEQPYWKSELLWPMNQYERIEDAYADRKLLKKLEKGNYRNEKTNDDIVFFIPKGKIWVGEK</sequence>
<accession>A0ABU5ZZX3</accession>
<evidence type="ECO:0000313" key="2">
    <source>
        <dbReference type="Proteomes" id="UP001327027"/>
    </source>
</evidence>
<keyword evidence="2" id="KW-1185">Reference proteome</keyword>
<protein>
    <submittedName>
        <fullName evidence="1">Uncharacterized protein</fullName>
    </submittedName>
</protein>
<name>A0ABU5ZZX3_9FLAO</name>